<dbReference type="Pfam" id="PF08355">
    <property type="entry name" value="EF_assoc_1"/>
    <property type="match status" value="1"/>
</dbReference>
<dbReference type="PROSITE" id="PS00018">
    <property type="entry name" value="EF_HAND_1"/>
    <property type="match status" value="2"/>
</dbReference>
<feature type="compositionally biased region" description="Basic and acidic residues" evidence="17">
    <location>
        <begin position="558"/>
        <end position="579"/>
    </location>
</feature>
<comment type="subcellular location">
    <subcellularLocation>
        <location evidence="2">Mitochondrion outer membrane</location>
        <topology evidence="2">Single-pass type IV membrane protein</topology>
    </subcellularLocation>
</comment>
<feature type="domain" description="Miro" evidence="20">
    <location>
        <begin position="1052"/>
        <end position="1222"/>
    </location>
</feature>
<evidence type="ECO:0000256" key="3">
    <source>
        <dbReference type="ARBA" id="ARBA00007981"/>
    </source>
</evidence>
<feature type="compositionally biased region" description="Low complexity" evidence="17">
    <location>
        <begin position="1"/>
        <end position="14"/>
    </location>
</feature>
<keyword evidence="11" id="KW-0106">Calcium</keyword>
<dbReference type="FunFam" id="3.40.50.300:FF:000553">
    <property type="entry name" value="Mitochondrial Rho GTPase"/>
    <property type="match status" value="1"/>
</dbReference>
<evidence type="ECO:0000259" key="20">
    <source>
        <dbReference type="PROSITE" id="PS51423"/>
    </source>
</evidence>
<protein>
    <recommendedName>
        <fullName evidence="4">Mitochondrial Rho GTPase 1</fullName>
    </recommendedName>
    <alternativeName>
        <fullName evidence="16">GTPase EF-hand protein of mitochondria 1</fullName>
    </alternativeName>
</protein>
<comment type="similarity">
    <text evidence="3">Belongs to the mitochondrial Rho GTPase family.</text>
</comment>
<dbReference type="PANTHER" id="PTHR46819">
    <property type="entry name" value="EF-HAND CALCIUM-BINDING DOMAIN-CONTAINING PROTEIN 7"/>
    <property type="match status" value="1"/>
</dbReference>
<evidence type="ECO:0000256" key="10">
    <source>
        <dbReference type="ARBA" id="ARBA00022801"/>
    </source>
</evidence>
<dbReference type="InterPro" id="IPR013567">
    <property type="entry name" value="EF_hand_assoc_2"/>
</dbReference>
<name>A0AAF0IQN9_9BASI</name>
<dbReference type="GO" id="GO:0005509">
    <property type="term" value="F:calcium ion binding"/>
    <property type="evidence" value="ECO:0007669"/>
    <property type="project" value="InterPro"/>
</dbReference>
<evidence type="ECO:0000256" key="14">
    <source>
        <dbReference type="ARBA" id="ARBA00023134"/>
    </source>
</evidence>
<dbReference type="Proteomes" id="UP001214603">
    <property type="component" value="Chromosome 1"/>
</dbReference>
<feature type="transmembrane region" description="Helical" evidence="18">
    <location>
        <begin position="321"/>
        <end position="342"/>
    </location>
</feature>
<dbReference type="InterPro" id="IPR011992">
    <property type="entry name" value="EF-hand-dom_pair"/>
</dbReference>
<dbReference type="InterPro" id="IPR002048">
    <property type="entry name" value="EF_hand_dom"/>
</dbReference>
<dbReference type="InterPro" id="IPR052266">
    <property type="entry name" value="Miro-EF-hand_domain"/>
</dbReference>
<dbReference type="Pfam" id="PF00071">
    <property type="entry name" value="Ras"/>
    <property type="match status" value="2"/>
</dbReference>
<feature type="compositionally biased region" description="Basic and acidic residues" evidence="17">
    <location>
        <begin position="60"/>
        <end position="71"/>
    </location>
</feature>
<accession>A0AAF0IQN9</accession>
<evidence type="ECO:0000256" key="15">
    <source>
        <dbReference type="ARBA" id="ARBA00023136"/>
    </source>
</evidence>
<dbReference type="GO" id="GO:0005525">
    <property type="term" value="F:GTP binding"/>
    <property type="evidence" value="ECO:0007669"/>
    <property type="project" value="UniProtKB-KW"/>
</dbReference>
<dbReference type="PROSITE" id="PS50222">
    <property type="entry name" value="EF_HAND_2"/>
    <property type="match status" value="2"/>
</dbReference>
<evidence type="ECO:0000256" key="2">
    <source>
        <dbReference type="ARBA" id="ARBA00004200"/>
    </source>
</evidence>
<keyword evidence="10" id="KW-0378">Hydrolase</keyword>
<keyword evidence="22" id="KW-1185">Reference proteome</keyword>
<feature type="region of interest" description="Disordered" evidence="17">
    <location>
        <begin position="547"/>
        <end position="579"/>
    </location>
</feature>
<dbReference type="GO" id="GO:0003924">
    <property type="term" value="F:GTPase activity"/>
    <property type="evidence" value="ECO:0007669"/>
    <property type="project" value="InterPro"/>
</dbReference>
<organism evidence="21 22">
    <name type="scientific">Malassezia obtusa</name>
    <dbReference type="NCBI Taxonomy" id="76774"/>
    <lineage>
        <taxon>Eukaryota</taxon>
        <taxon>Fungi</taxon>
        <taxon>Dikarya</taxon>
        <taxon>Basidiomycota</taxon>
        <taxon>Ustilaginomycotina</taxon>
        <taxon>Malasseziomycetes</taxon>
        <taxon>Malasseziales</taxon>
        <taxon>Malasseziaceae</taxon>
        <taxon>Malassezia</taxon>
    </lineage>
</organism>
<keyword evidence="12 18" id="KW-1133">Transmembrane helix</keyword>
<dbReference type="SMART" id="SM00173">
    <property type="entry name" value="RAS"/>
    <property type="match status" value="1"/>
</dbReference>
<feature type="transmembrane region" description="Helical" evidence="18">
    <location>
        <begin position="439"/>
        <end position="463"/>
    </location>
</feature>
<dbReference type="SUPFAM" id="SSF52540">
    <property type="entry name" value="P-loop containing nucleoside triphosphate hydrolases"/>
    <property type="match status" value="2"/>
</dbReference>
<dbReference type="InterPro" id="IPR001806">
    <property type="entry name" value="Small_GTPase"/>
</dbReference>
<dbReference type="InterPro" id="IPR027417">
    <property type="entry name" value="P-loop_NTPase"/>
</dbReference>
<evidence type="ECO:0000256" key="16">
    <source>
        <dbReference type="ARBA" id="ARBA00032646"/>
    </source>
</evidence>
<feature type="transmembrane region" description="Helical" evidence="18">
    <location>
        <begin position="149"/>
        <end position="173"/>
    </location>
</feature>
<keyword evidence="8" id="KW-0547">Nucleotide-binding</keyword>
<sequence>MASDAAAGPSAAPPRHAYPQERATTDSATRTQSDDQVITLNMDSENASDLGLSDEEHDDENPRETTLHLWDEDSDADDDDAPTPRPRALNPISAAVPLPNVANWWRTLLIGSAAPGTLSVGHVAMNMLGSSLHPGVLLAIPVYFTRADIVPGMLVATFVAVLASFGAALWITLGRYVGGSTIEAITGRAFGMNTQWKRNLGMGLSSAVLILYCTGAAVVGYHAMTDLLLQVFFHYANPGNLLHDRAFVTLFIGGFIRNIIQLQSWTMVLCYPVVIALMYMRIHGWEISFPRPFRSTAALSKSLPPAKIEVVPMPHLREYTWPWASTAMVPLLLLSALPAQILAHSRSLRRKAAYDSNVRSFFLAQFIQTVAMLVIIYVMGVSIGMVGSSELQRGLHANFFNSLPFDDDYVNVARTLFAVMLAAHLTVQEEMAWKRFKFLRGSLSGIVLWAITAGFAFFSGVGGVFRRSEKEGEELRFLRSVEIIGILGAIVAFLLPAIIWLVLFRIRRPRAILMLQTKAMRRRLSRYLLSPLSALIPIAREEESQSLLHHEEEEEDLAEHNELERPLIPSHENEASPSTRDDATLILLARKERALQRQTRGWRKEAVMNSENVQEIVPELTLPADVSPEGVTTKIVDTYAHPEYQERLETELRRANVIVLVYSVIDTESFERIPSYWLPYIRSLGINVPVVLVGNKVDLRQSDLADEALEEEIAPLMADFKEVETCIESSAPLALNVSEVFFYAQKAVLYPTAPLYDSRSHTLKPSCVEALRNIFYLCDTDKDGVLNDEELNDFQLLCFNAPLQLQELEGIKQLVMDGEEAMSDPPLLDNALTLAGFLYLHTLFIQRGRLETTWTVLWKFGYGMDLQLSHTYVYPPFDVPQGMAVELSPSGYQFLTEVFKAHDKDHDGALNAQELTKLFATAPGGRHPWGPGFPGSTVTDEAGAVTLQGWLAQWSMTTLLEHRTTLAYLAYLGYPLFAHPMHMSSSGTHSPPHLNAPMYPSSSPSSYAWLDGTATSGRHPGYDEKPAATVSALKLVRQRRPNDRKRHGSEQSSVFLALVLGAPGSGKTALLRSLVGKPFQSRYTPTHRLRRAVCAVEQGGAERYLVLQEYGSRNEAEALRSPSKLASVNAIVFVYDSSDTNSFSYISNLRQQFPALANFPSLFIATKCDLDLAQQRHEVQPDVYCRKLGLCIPHLGAGPLNVSARLGQMAEYYSLIVSIASNPRGAVPVTHSSLSYARMRWRVGAYIFLALFGATGAAWTVWRLVNRSAWFGRLPLVGRTDL</sequence>
<evidence type="ECO:0000256" key="7">
    <source>
        <dbReference type="ARBA" id="ARBA00022737"/>
    </source>
</evidence>
<keyword evidence="7" id="KW-0677">Repeat</keyword>
<evidence type="ECO:0000256" key="13">
    <source>
        <dbReference type="ARBA" id="ARBA00023128"/>
    </source>
</evidence>
<feature type="compositionally biased region" description="Acidic residues" evidence="17">
    <location>
        <begin position="72"/>
        <end position="81"/>
    </location>
</feature>
<feature type="domain" description="EF-hand" evidence="19">
    <location>
        <begin position="890"/>
        <end position="925"/>
    </location>
</feature>
<keyword evidence="9" id="KW-1000">Mitochondrion outer membrane</keyword>
<evidence type="ECO:0000313" key="21">
    <source>
        <dbReference type="EMBL" id="WFD01592.1"/>
    </source>
</evidence>
<comment type="function">
    <text evidence="1">Mitochondrial GTPase involved in mitochondrial trafficking. Probably involved in control of anterograde transport of mitochondria and their subcellular distribution.</text>
</comment>
<evidence type="ECO:0000256" key="17">
    <source>
        <dbReference type="SAM" id="MobiDB-lite"/>
    </source>
</evidence>
<dbReference type="PROSITE" id="PS51423">
    <property type="entry name" value="MIRO"/>
    <property type="match status" value="2"/>
</dbReference>
<dbReference type="InterPro" id="IPR013566">
    <property type="entry name" value="EF_hand_assoc_1"/>
</dbReference>
<proteinExistence type="inferred from homology"/>
<feature type="transmembrane region" description="Helical" evidence="18">
    <location>
        <begin position="1243"/>
        <end position="1265"/>
    </location>
</feature>
<dbReference type="EMBL" id="CP119934">
    <property type="protein sequence ID" value="WFD01592.1"/>
    <property type="molecule type" value="Genomic_DNA"/>
</dbReference>
<dbReference type="Gene3D" id="3.40.50.300">
    <property type="entry name" value="P-loop containing nucleotide triphosphate hydrolases"/>
    <property type="match status" value="2"/>
</dbReference>
<keyword evidence="5 18" id="KW-0812">Transmembrane</keyword>
<evidence type="ECO:0000256" key="18">
    <source>
        <dbReference type="SAM" id="Phobius"/>
    </source>
</evidence>
<dbReference type="SMART" id="SM00054">
    <property type="entry name" value="EFh"/>
    <property type="match status" value="2"/>
</dbReference>
<feature type="transmembrane region" description="Helical" evidence="18">
    <location>
        <begin position="483"/>
        <end position="503"/>
    </location>
</feature>
<keyword evidence="15 18" id="KW-0472">Membrane</keyword>
<evidence type="ECO:0000256" key="4">
    <source>
        <dbReference type="ARBA" id="ARBA00019119"/>
    </source>
</evidence>
<dbReference type="SMART" id="SM00174">
    <property type="entry name" value="RHO"/>
    <property type="match status" value="1"/>
</dbReference>
<feature type="transmembrane region" description="Helical" evidence="18">
    <location>
        <begin position="362"/>
        <end position="389"/>
    </location>
</feature>
<reference evidence="21" key="1">
    <citation type="submission" date="2023-03" db="EMBL/GenBank/DDBJ databases">
        <title>Mating type loci evolution in Malassezia.</title>
        <authorList>
            <person name="Coelho M.A."/>
        </authorList>
    </citation>
    <scope>NUCLEOTIDE SEQUENCE</scope>
    <source>
        <strain evidence="21">CBS 7876</strain>
    </source>
</reference>
<dbReference type="FunFam" id="1.10.238.10:FF:000011">
    <property type="entry name" value="Mitochondrial Rho GTPase"/>
    <property type="match status" value="1"/>
</dbReference>
<dbReference type="Gene3D" id="1.10.238.10">
    <property type="entry name" value="EF-hand"/>
    <property type="match status" value="2"/>
</dbReference>
<dbReference type="SUPFAM" id="SSF47473">
    <property type="entry name" value="EF-hand"/>
    <property type="match status" value="1"/>
</dbReference>
<feature type="region of interest" description="Disordered" evidence="17">
    <location>
        <begin position="1"/>
        <end position="91"/>
    </location>
</feature>
<evidence type="ECO:0000256" key="11">
    <source>
        <dbReference type="ARBA" id="ARBA00022837"/>
    </source>
</evidence>
<dbReference type="GO" id="GO:0005741">
    <property type="term" value="C:mitochondrial outer membrane"/>
    <property type="evidence" value="ECO:0007669"/>
    <property type="project" value="UniProtKB-SubCell"/>
</dbReference>
<feature type="transmembrane region" description="Helical" evidence="18">
    <location>
        <begin position="242"/>
        <end position="260"/>
    </location>
</feature>
<dbReference type="InterPro" id="IPR018247">
    <property type="entry name" value="EF_Hand_1_Ca_BS"/>
</dbReference>
<evidence type="ECO:0000256" key="9">
    <source>
        <dbReference type="ARBA" id="ARBA00022787"/>
    </source>
</evidence>
<keyword evidence="6" id="KW-0479">Metal-binding</keyword>
<evidence type="ECO:0000256" key="12">
    <source>
        <dbReference type="ARBA" id="ARBA00022989"/>
    </source>
</evidence>
<evidence type="ECO:0000259" key="19">
    <source>
        <dbReference type="PROSITE" id="PS50222"/>
    </source>
</evidence>
<keyword evidence="13" id="KW-0496">Mitochondrion</keyword>
<gene>
    <name evidence="21" type="primary">GEM1</name>
    <name evidence="21" type="ORF">MOBT1_000264</name>
</gene>
<feature type="compositionally biased region" description="Polar residues" evidence="17">
    <location>
        <begin position="25"/>
        <end position="47"/>
    </location>
</feature>
<dbReference type="SMART" id="SM00175">
    <property type="entry name" value="RAB"/>
    <property type="match status" value="1"/>
</dbReference>
<dbReference type="Pfam" id="PF08356">
    <property type="entry name" value="EF_assoc_2"/>
    <property type="match status" value="1"/>
</dbReference>
<feature type="domain" description="Miro" evidence="20">
    <location>
        <begin position="580"/>
        <end position="750"/>
    </location>
</feature>
<dbReference type="CDD" id="cd01892">
    <property type="entry name" value="Miro2"/>
    <property type="match status" value="1"/>
</dbReference>
<keyword evidence="14" id="KW-0342">GTP-binding</keyword>
<dbReference type="PRINTS" id="PR00449">
    <property type="entry name" value="RASTRNSFRMNG"/>
</dbReference>
<feature type="domain" description="EF-hand" evidence="19">
    <location>
        <begin position="766"/>
        <end position="801"/>
    </location>
</feature>
<evidence type="ECO:0000256" key="8">
    <source>
        <dbReference type="ARBA" id="ARBA00022741"/>
    </source>
</evidence>
<feature type="transmembrane region" description="Helical" evidence="18">
    <location>
        <begin position="200"/>
        <end position="222"/>
    </location>
</feature>
<evidence type="ECO:0000256" key="6">
    <source>
        <dbReference type="ARBA" id="ARBA00022723"/>
    </source>
</evidence>
<feature type="transmembrane region" description="Helical" evidence="18">
    <location>
        <begin position="265"/>
        <end position="282"/>
    </location>
</feature>
<evidence type="ECO:0000256" key="1">
    <source>
        <dbReference type="ARBA" id="ARBA00003481"/>
    </source>
</evidence>
<dbReference type="InterPro" id="IPR020860">
    <property type="entry name" value="MIRO_dom"/>
</dbReference>
<evidence type="ECO:0000313" key="22">
    <source>
        <dbReference type="Proteomes" id="UP001214603"/>
    </source>
</evidence>
<dbReference type="PANTHER" id="PTHR46819:SF1">
    <property type="entry name" value="EF-HAND CALCIUM-BINDING DOMAIN-CONTAINING PROTEIN 7"/>
    <property type="match status" value="1"/>
</dbReference>
<evidence type="ECO:0000256" key="5">
    <source>
        <dbReference type="ARBA" id="ARBA00022692"/>
    </source>
</evidence>